<dbReference type="Proteomes" id="UP000199041">
    <property type="component" value="Unassembled WGS sequence"/>
</dbReference>
<proteinExistence type="predicted"/>
<feature type="transmembrane region" description="Helical" evidence="1">
    <location>
        <begin position="246"/>
        <end position="266"/>
    </location>
</feature>
<dbReference type="Pfam" id="PF12412">
    <property type="entry name" value="DUF3667"/>
    <property type="match status" value="1"/>
</dbReference>
<feature type="transmembrane region" description="Helical" evidence="1">
    <location>
        <begin position="221"/>
        <end position="240"/>
    </location>
</feature>
<evidence type="ECO:0008006" key="4">
    <source>
        <dbReference type="Google" id="ProtNLM"/>
    </source>
</evidence>
<dbReference type="EMBL" id="FNQY01000001">
    <property type="protein sequence ID" value="SDZ75103.1"/>
    <property type="molecule type" value="Genomic_DNA"/>
</dbReference>
<feature type="transmembrane region" description="Helical" evidence="1">
    <location>
        <begin position="193"/>
        <end position="209"/>
    </location>
</feature>
<evidence type="ECO:0000256" key="1">
    <source>
        <dbReference type="SAM" id="Phobius"/>
    </source>
</evidence>
<protein>
    <recommendedName>
        <fullName evidence="4">DUF3667 domain-containing protein</fullName>
    </recommendedName>
</protein>
<accession>A0A1H3VJX8</accession>
<dbReference type="InterPro" id="IPR022134">
    <property type="entry name" value="DUF3667"/>
</dbReference>
<feature type="transmembrane region" description="Helical" evidence="1">
    <location>
        <begin position="94"/>
        <end position="111"/>
    </location>
</feature>
<dbReference type="RefSeq" id="WP_091392281.1">
    <property type="nucleotide sequence ID" value="NZ_FNQY01000001.1"/>
</dbReference>
<keyword evidence="1" id="KW-1133">Transmembrane helix</keyword>
<name>A0A1H3VJX8_9BACT</name>
<keyword evidence="1" id="KW-0472">Membrane</keyword>
<keyword evidence="1" id="KW-0812">Transmembrane</keyword>
<gene>
    <name evidence="2" type="ORF">SAMN05192529_101219</name>
</gene>
<dbReference type="AlphaFoldDB" id="A0A1H3VJX8"/>
<evidence type="ECO:0000313" key="3">
    <source>
        <dbReference type="Proteomes" id="UP000199041"/>
    </source>
</evidence>
<feature type="transmembrane region" description="Helical" evidence="1">
    <location>
        <begin position="278"/>
        <end position="304"/>
    </location>
</feature>
<dbReference type="STRING" id="551991.SAMN05192529_101219"/>
<reference evidence="2 3" key="1">
    <citation type="submission" date="2016-10" db="EMBL/GenBank/DDBJ databases">
        <authorList>
            <person name="de Groot N.N."/>
        </authorList>
    </citation>
    <scope>NUCLEOTIDE SEQUENCE [LARGE SCALE GENOMIC DNA]</scope>
    <source>
        <strain evidence="2 3">Vu-144</strain>
    </source>
</reference>
<sequence length="308" mass="34467">MNPPSALTPESQPESDKKTCPNCGFATSGNYCAQCGQQTHLHKDTFWGLISHFAAHYFHYDSKFWQTLKALVFAPGKLTVAYQEKKRQRYIPPISLYIFVSIIFFLLLPVFQQHVVHINSEGAAKSHIEKLEGKDSLANGSIEQSLVKAAAAKGDSLKAADRYVGRVGDGLLSDLRAHPEAFKEKILHAMPKLFFFMIPLLAALLKLFLIRQKQFYFVDHAVFALHIHSFVFILCLIGLMNPFPGLQGLISNFILLICFIYYIIAINRVYKSGWMGSVLVGLGTAALYFIALMGLIVLGLWLLFALGH</sequence>
<keyword evidence="3" id="KW-1185">Reference proteome</keyword>
<dbReference type="OrthoDB" id="675873at2"/>
<evidence type="ECO:0000313" key="2">
    <source>
        <dbReference type="EMBL" id="SDZ75103.1"/>
    </source>
</evidence>
<organism evidence="2 3">
    <name type="scientific">Arachidicoccus rhizosphaerae</name>
    <dbReference type="NCBI Taxonomy" id="551991"/>
    <lineage>
        <taxon>Bacteria</taxon>
        <taxon>Pseudomonadati</taxon>
        <taxon>Bacteroidota</taxon>
        <taxon>Chitinophagia</taxon>
        <taxon>Chitinophagales</taxon>
        <taxon>Chitinophagaceae</taxon>
        <taxon>Arachidicoccus</taxon>
    </lineage>
</organism>